<evidence type="ECO:0000313" key="4">
    <source>
        <dbReference type="Proteomes" id="UP001235712"/>
    </source>
</evidence>
<dbReference type="EMBL" id="JAUSQZ010000001">
    <property type="protein sequence ID" value="MDP9829951.1"/>
    <property type="molecule type" value="Genomic_DNA"/>
</dbReference>
<dbReference type="Proteomes" id="UP001235712">
    <property type="component" value="Unassembled WGS sequence"/>
</dbReference>
<dbReference type="Pfam" id="PF13560">
    <property type="entry name" value="HTH_31"/>
    <property type="match status" value="1"/>
</dbReference>
<sequence>MSDGAGSAGAPGAAREELAECLSGLKERCGKSYTVLARRTGISRSTLHRYCQGAGVPESFSVVETIAAGCGASRDELLRLHRLWVRATADEAPAETGWQTPRGGERTPLTDGGGRLDGPDGPVGRAGRRGVRAGAVVLLVVCVGVVFVAVVGAGVLLGVPGGWFGSVAGSGSVSALGGAQEFYGPAWRDSPKPVPERFFGVTVNSSTGLMPDSALTGVSAVRLWDSGSTWAKIEPRRGTFDWSTPDRLVAGAQRAGLPVLFTFGATPSWASPRGPRAPYDDGSRASAPDRLEDWDAFVAAVVGRYGDRVEAYELWNLAPSPQFFTGSARTLVEMTRRASAIVRDGAPGADVVCPGLGDQWNVRSREYLAQFAQLGGFSYCDVASVKLHQRENGRSPESVVELAGLIEATMRRSGVVMRTWNTGTAYRLATADHLDQERAGDYAVRFYLVGLYVRYERSYFYNWGGTRIPIVLQPVGGRATRAAVMVGRLRSWLRGAQITQCGHGATDGLPPTVWQCWFLLPDPEPASEAPPPEPPHEVPSATSGGGNDGDGASLVPGGRPAVIRWTESGTADITLGSGARRVRELDGSSAEVSPGDAVRIGERPVLIEFG</sequence>
<feature type="compositionally biased region" description="Pro residues" evidence="1">
    <location>
        <begin position="524"/>
        <end position="533"/>
    </location>
</feature>
<keyword evidence="2" id="KW-1133">Transmembrane helix</keyword>
<dbReference type="Gene3D" id="1.10.260.40">
    <property type="entry name" value="lambda repressor-like DNA-binding domains"/>
    <property type="match status" value="1"/>
</dbReference>
<evidence type="ECO:0000256" key="2">
    <source>
        <dbReference type="SAM" id="Phobius"/>
    </source>
</evidence>
<dbReference type="RefSeq" id="WP_307248662.1">
    <property type="nucleotide sequence ID" value="NZ_JAUSQZ010000001.1"/>
</dbReference>
<feature type="region of interest" description="Disordered" evidence="1">
    <location>
        <begin position="93"/>
        <end position="117"/>
    </location>
</feature>
<dbReference type="InterPro" id="IPR010982">
    <property type="entry name" value="Lambda_DNA-bd_dom_sf"/>
</dbReference>
<reference evidence="3 4" key="1">
    <citation type="submission" date="2023-07" db="EMBL/GenBank/DDBJ databases">
        <title>Sequencing the genomes of 1000 actinobacteria strains.</title>
        <authorList>
            <person name="Klenk H.-P."/>
        </authorList>
    </citation>
    <scope>NUCLEOTIDE SEQUENCE [LARGE SCALE GENOMIC DNA]</scope>
    <source>
        <strain evidence="3 4">DSM 44388</strain>
    </source>
</reference>
<comment type="caution">
    <text evidence="3">The sequence shown here is derived from an EMBL/GenBank/DDBJ whole genome shotgun (WGS) entry which is preliminary data.</text>
</comment>
<dbReference type="InterPro" id="IPR017853">
    <property type="entry name" value="GH"/>
</dbReference>
<organism evidence="3 4">
    <name type="scientific">Kineosporia succinea</name>
    <dbReference type="NCBI Taxonomy" id="84632"/>
    <lineage>
        <taxon>Bacteria</taxon>
        <taxon>Bacillati</taxon>
        <taxon>Actinomycetota</taxon>
        <taxon>Actinomycetes</taxon>
        <taxon>Kineosporiales</taxon>
        <taxon>Kineosporiaceae</taxon>
        <taxon>Kineosporia</taxon>
    </lineage>
</organism>
<evidence type="ECO:0000256" key="1">
    <source>
        <dbReference type="SAM" id="MobiDB-lite"/>
    </source>
</evidence>
<dbReference type="InterPro" id="IPR001387">
    <property type="entry name" value="Cro/C1-type_HTH"/>
</dbReference>
<proteinExistence type="predicted"/>
<name>A0ABT9PBR5_9ACTN</name>
<dbReference type="InterPro" id="IPR051923">
    <property type="entry name" value="Glycosyl_Hydrolase_39"/>
</dbReference>
<dbReference type="SUPFAM" id="SSF51445">
    <property type="entry name" value="(Trans)glycosidases"/>
    <property type="match status" value="1"/>
</dbReference>
<dbReference type="CDD" id="cd00093">
    <property type="entry name" value="HTH_XRE"/>
    <property type="match status" value="1"/>
</dbReference>
<accession>A0ABT9PBR5</accession>
<dbReference type="SUPFAM" id="SSF47413">
    <property type="entry name" value="lambda repressor-like DNA-binding domains"/>
    <property type="match status" value="1"/>
</dbReference>
<keyword evidence="2" id="KW-0472">Membrane</keyword>
<gene>
    <name evidence="3" type="ORF">J2S57_005700</name>
</gene>
<feature type="transmembrane region" description="Helical" evidence="2">
    <location>
        <begin position="135"/>
        <end position="157"/>
    </location>
</feature>
<keyword evidence="4" id="KW-1185">Reference proteome</keyword>
<feature type="region of interest" description="Disordered" evidence="1">
    <location>
        <begin position="524"/>
        <end position="559"/>
    </location>
</feature>
<dbReference type="PANTHER" id="PTHR12631:SF10">
    <property type="entry name" value="BETA-XYLOSIDASE-LIKE PROTEIN-RELATED"/>
    <property type="match status" value="1"/>
</dbReference>
<dbReference type="PANTHER" id="PTHR12631">
    <property type="entry name" value="ALPHA-L-IDURONIDASE"/>
    <property type="match status" value="1"/>
</dbReference>
<dbReference type="Gene3D" id="3.20.20.80">
    <property type="entry name" value="Glycosidases"/>
    <property type="match status" value="1"/>
</dbReference>
<protein>
    <submittedName>
        <fullName evidence="3">Transcriptional regulator with XRE-family HTH domain</fullName>
    </submittedName>
</protein>
<evidence type="ECO:0000313" key="3">
    <source>
        <dbReference type="EMBL" id="MDP9829951.1"/>
    </source>
</evidence>
<keyword evidence="2" id="KW-0812">Transmembrane</keyword>